<name>A0ABT0EB54_9GAMM</name>
<dbReference type="SUPFAM" id="SSF54637">
    <property type="entry name" value="Thioesterase/thiol ester dehydrase-isomerase"/>
    <property type="match status" value="1"/>
</dbReference>
<dbReference type="InterPro" id="IPR029069">
    <property type="entry name" value="HotDog_dom_sf"/>
</dbReference>
<sequence length="145" mass="15615">MSTIPLTRHLGFQLLEHQPGELILSAPLAPNTNDKGTFFAGSQATLLTLGGWALSTLEGESLVSTVDVVAAESHLRYLAPLSGDARIQILATADDRTVFARRLQRRGRARLAITATLHGPDGILASRFEAQYLVRDLAPDADVID</sequence>
<dbReference type="Proteomes" id="UP001165524">
    <property type="component" value="Unassembled WGS sequence"/>
</dbReference>
<gene>
    <name evidence="2" type="ORF">MU846_14115</name>
</gene>
<evidence type="ECO:0000313" key="2">
    <source>
        <dbReference type="EMBL" id="MCK0538844.1"/>
    </source>
</evidence>
<dbReference type="EMBL" id="JALKII010000017">
    <property type="protein sequence ID" value="MCK0538844.1"/>
    <property type="molecule type" value="Genomic_DNA"/>
</dbReference>
<evidence type="ECO:0000259" key="1">
    <source>
        <dbReference type="Pfam" id="PF09500"/>
    </source>
</evidence>
<proteinExistence type="predicted"/>
<reference evidence="2" key="1">
    <citation type="submission" date="2022-04" db="EMBL/GenBank/DDBJ databases">
        <title>Alcanivorax sp. CY1518 draft genome sequence.</title>
        <authorList>
            <person name="Zhao G."/>
            <person name="An M."/>
        </authorList>
    </citation>
    <scope>NUCLEOTIDE SEQUENCE</scope>
    <source>
        <strain evidence="2">CY1518</strain>
    </source>
</reference>
<dbReference type="Gene3D" id="3.10.129.10">
    <property type="entry name" value="Hotdog Thioesterase"/>
    <property type="match status" value="1"/>
</dbReference>
<evidence type="ECO:0000313" key="3">
    <source>
        <dbReference type="Proteomes" id="UP001165524"/>
    </source>
</evidence>
<feature type="domain" description="Thioesterase putative" evidence="1">
    <location>
        <begin position="2"/>
        <end position="134"/>
    </location>
</feature>
<dbReference type="InterPro" id="IPR012660">
    <property type="entry name" value="YiiD_C"/>
</dbReference>
<comment type="caution">
    <text evidence="2">The sequence shown here is derived from an EMBL/GenBank/DDBJ whole genome shotgun (WGS) entry which is preliminary data.</text>
</comment>
<keyword evidence="3" id="KW-1185">Reference proteome</keyword>
<protein>
    <submittedName>
        <fullName evidence="2">Thioesterase domain-containing protein</fullName>
    </submittedName>
</protein>
<dbReference type="Pfam" id="PF09500">
    <property type="entry name" value="YiiD_C"/>
    <property type="match status" value="1"/>
</dbReference>
<organism evidence="2 3">
    <name type="scientific">Alcanivorax quisquiliarum</name>
    <dbReference type="NCBI Taxonomy" id="2933565"/>
    <lineage>
        <taxon>Bacteria</taxon>
        <taxon>Pseudomonadati</taxon>
        <taxon>Pseudomonadota</taxon>
        <taxon>Gammaproteobacteria</taxon>
        <taxon>Oceanospirillales</taxon>
        <taxon>Alcanivoracaceae</taxon>
        <taxon>Alcanivorax</taxon>
    </lineage>
</organism>
<accession>A0ABT0EB54</accession>